<comment type="caution">
    <text evidence="1">The sequence shown here is derived from an EMBL/GenBank/DDBJ whole genome shotgun (WGS) entry which is preliminary data.</text>
</comment>
<evidence type="ECO:0000313" key="1">
    <source>
        <dbReference type="EMBL" id="RNA02571.1"/>
    </source>
</evidence>
<accession>A0A3M7PV02</accession>
<organism evidence="1 2">
    <name type="scientific">Brachionus plicatilis</name>
    <name type="common">Marine rotifer</name>
    <name type="synonym">Brachionus muelleri</name>
    <dbReference type="NCBI Taxonomy" id="10195"/>
    <lineage>
        <taxon>Eukaryota</taxon>
        <taxon>Metazoa</taxon>
        <taxon>Spiralia</taxon>
        <taxon>Gnathifera</taxon>
        <taxon>Rotifera</taxon>
        <taxon>Eurotatoria</taxon>
        <taxon>Monogononta</taxon>
        <taxon>Pseudotrocha</taxon>
        <taxon>Ploima</taxon>
        <taxon>Brachionidae</taxon>
        <taxon>Brachionus</taxon>
    </lineage>
</organism>
<sequence>MRFMLRDSFIRGKVKWIRPSTNYQIFRIRQSQMYRSIEFLEKIIGLIFGGLLMWYNLDPIQTFIASHISKNCQSSQAANSQKTFYRLKFPSYGTNSPMMPLRHLIQK</sequence>
<dbReference type="EMBL" id="REGN01008837">
    <property type="protein sequence ID" value="RNA02571.1"/>
    <property type="molecule type" value="Genomic_DNA"/>
</dbReference>
<proteinExistence type="predicted"/>
<dbReference type="AlphaFoldDB" id="A0A3M7PV02"/>
<evidence type="ECO:0000313" key="2">
    <source>
        <dbReference type="Proteomes" id="UP000276133"/>
    </source>
</evidence>
<name>A0A3M7PV02_BRAPC</name>
<reference evidence="1 2" key="1">
    <citation type="journal article" date="2018" name="Sci. Rep.">
        <title>Genomic signatures of local adaptation to the degree of environmental predictability in rotifers.</title>
        <authorList>
            <person name="Franch-Gras L."/>
            <person name="Hahn C."/>
            <person name="Garcia-Roger E.M."/>
            <person name="Carmona M.J."/>
            <person name="Serra M."/>
            <person name="Gomez A."/>
        </authorList>
    </citation>
    <scope>NUCLEOTIDE SEQUENCE [LARGE SCALE GENOMIC DNA]</scope>
    <source>
        <strain evidence="1">HYR1</strain>
    </source>
</reference>
<keyword evidence="2" id="KW-1185">Reference proteome</keyword>
<gene>
    <name evidence="1" type="ORF">BpHYR1_044010</name>
</gene>
<protein>
    <submittedName>
        <fullName evidence="1">Uncharacterized protein</fullName>
    </submittedName>
</protein>
<dbReference type="Proteomes" id="UP000276133">
    <property type="component" value="Unassembled WGS sequence"/>
</dbReference>